<feature type="region of interest" description="Disordered" evidence="1">
    <location>
        <begin position="154"/>
        <end position="211"/>
    </location>
</feature>
<evidence type="ECO:0000313" key="2">
    <source>
        <dbReference type="EMBL" id="KAL2073854.1"/>
    </source>
</evidence>
<organism evidence="2 3">
    <name type="scientific">Oculimacula yallundae</name>
    <dbReference type="NCBI Taxonomy" id="86028"/>
    <lineage>
        <taxon>Eukaryota</taxon>
        <taxon>Fungi</taxon>
        <taxon>Dikarya</taxon>
        <taxon>Ascomycota</taxon>
        <taxon>Pezizomycotina</taxon>
        <taxon>Leotiomycetes</taxon>
        <taxon>Helotiales</taxon>
        <taxon>Ploettnerulaceae</taxon>
        <taxon>Oculimacula</taxon>
    </lineage>
</organism>
<gene>
    <name evidence="2" type="ORF">VTL71DRAFT_11180</name>
</gene>
<proteinExistence type="predicted"/>
<name>A0ABR4CV91_9HELO</name>
<dbReference type="NCBIfam" id="TIGR03833">
    <property type="entry name" value="YwbE family protein"/>
    <property type="match status" value="1"/>
</dbReference>
<accession>A0ABR4CV91</accession>
<reference evidence="2 3" key="1">
    <citation type="journal article" date="2024" name="Commun. Biol.">
        <title>Comparative genomic analysis of thermophilic fungi reveals convergent evolutionary adaptations and gene losses.</title>
        <authorList>
            <person name="Steindorff A.S."/>
            <person name="Aguilar-Pontes M.V."/>
            <person name="Robinson A.J."/>
            <person name="Andreopoulos B."/>
            <person name="LaButti K."/>
            <person name="Kuo A."/>
            <person name="Mondo S."/>
            <person name="Riley R."/>
            <person name="Otillar R."/>
            <person name="Haridas S."/>
            <person name="Lipzen A."/>
            <person name="Grimwood J."/>
            <person name="Schmutz J."/>
            <person name="Clum A."/>
            <person name="Reid I.D."/>
            <person name="Moisan M.C."/>
            <person name="Butler G."/>
            <person name="Nguyen T.T.M."/>
            <person name="Dewar K."/>
            <person name="Conant G."/>
            <person name="Drula E."/>
            <person name="Henrissat B."/>
            <person name="Hansel C."/>
            <person name="Singer S."/>
            <person name="Hutchinson M.I."/>
            <person name="de Vries R.P."/>
            <person name="Natvig D.O."/>
            <person name="Powell A.J."/>
            <person name="Tsang A."/>
            <person name="Grigoriev I.V."/>
        </authorList>
    </citation>
    <scope>NUCLEOTIDE SEQUENCE [LARGE SCALE GENOMIC DNA]</scope>
    <source>
        <strain evidence="2 3">CBS 494.80</strain>
    </source>
</reference>
<feature type="compositionally biased region" description="Polar residues" evidence="1">
    <location>
        <begin position="189"/>
        <end position="205"/>
    </location>
</feature>
<dbReference type="PANTHER" id="PTHR40069">
    <property type="entry name" value="YWBE PROTEIN"/>
    <property type="match status" value="1"/>
</dbReference>
<keyword evidence="3" id="KW-1185">Reference proteome</keyword>
<comment type="caution">
    <text evidence="2">The sequence shown here is derived from an EMBL/GenBank/DDBJ whole genome shotgun (WGS) entry which is preliminary data.</text>
</comment>
<dbReference type="Pfam" id="PF09962">
    <property type="entry name" value="DUF2196"/>
    <property type="match status" value="1"/>
</dbReference>
<dbReference type="Proteomes" id="UP001595075">
    <property type="component" value="Unassembled WGS sequence"/>
</dbReference>
<protein>
    <submittedName>
        <fullName evidence="2">Uncharacterized protein</fullName>
    </submittedName>
</protein>
<sequence>MNSSRHANRATRGERPGRAQGRGGRQRGGFNDRASFNTGSSSVPSVQQVVNGAFVSIVLKIDQPTGRQVQGTVAELLTRGNHPRGIKVRLQDGRVGRVQRMATEDEARIGSAGLSGLGRNGEQSEGAREIAGMGSMQSSMMGHQDTRPTASKYGYYRLDEPDQPPTSELSLEDYIVTKSSKKSRRGKNTSDSEPIDQSQVSASRDLSTHEPVTTACPVCGEFEGDEMAVAHHVNGHFE</sequence>
<feature type="region of interest" description="Disordered" evidence="1">
    <location>
        <begin position="1"/>
        <end position="44"/>
    </location>
</feature>
<evidence type="ECO:0000313" key="3">
    <source>
        <dbReference type="Proteomes" id="UP001595075"/>
    </source>
</evidence>
<dbReference type="InterPro" id="IPR019240">
    <property type="entry name" value="DUF2196"/>
</dbReference>
<dbReference type="EMBL" id="JAZHXI010000003">
    <property type="protein sequence ID" value="KAL2073854.1"/>
    <property type="molecule type" value="Genomic_DNA"/>
</dbReference>
<dbReference type="PANTHER" id="PTHR40069:SF1">
    <property type="entry name" value="YWBE PROTEIN"/>
    <property type="match status" value="1"/>
</dbReference>
<evidence type="ECO:0000256" key="1">
    <source>
        <dbReference type="SAM" id="MobiDB-lite"/>
    </source>
</evidence>